<keyword evidence="2" id="KW-0479">Metal-binding</keyword>
<feature type="transmembrane region" description="Helical" evidence="6">
    <location>
        <begin position="12"/>
        <end position="34"/>
    </location>
</feature>
<reference evidence="8 9" key="1">
    <citation type="journal article" date="2013" name="J. Virol.">
        <title>New Insights into the Evolution of Entomopoxvirinae from the Complete Genome Sequences of Four Entomopoxviruses Infecting Adoxophyes honmai, Choristoneura biennis, Choristoneura rosaceana, and Mythimna separata.</title>
        <authorList>
            <person name="Theze J."/>
            <person name="Takatsuka J."/>
            <person name="Li Z."/>
            <person name="Gallais J."/>
            <person name="Doucet D."/>
            <person name="Arif B."/>
            <person name="Nakai M."/>
            <person name="Herniou E.A."/>
        </authorList>
    </citation>
    <scope>NUCLEOTIDE SEQUENCE [LARGE SCALE GENOMIC DNA]</scope>
</reference>
<dbReference type="Gene3D" id="3.40.390.10">
    <property type="entry name" value="Collagenase (Catalytic Domain)"/>
    <property type="match status" value="1"/>
</dbReference>
<dbReference type="PRINTS" id="PR00138">
    <property type="entry name" value="MATRIXIN"/>
</dbReference>
<gene>
    <name evidence="8" type="ORF">MYSEV_188</name>
</gene>
<dbReference type="GO" id="GO:0008270">
    <property type="term" value="F:zinc ion binding"/>
    <property type="evidence" value="ECO:0007669"/>
    <property type="project" value="InterPro"/>
</dbReference>
<dbReference type="KEGG" id="vg:15613810"/>
<dbReference type="GO" id="GO:0006508">
    <property type="term" value="P:proteolysis"/>
    <property type="evidence" value="ECO:0007669"/>
    <property type="project" value="UniProtKB-KW"/>
</dbReference>
<dbReference type="PANTHER" id="PTHR10201:SF323">
    <property type="entry name" value="MATRIX METALLOPROTEINASE-21"/>
    <property type="match status" value="1"/>
</dbReference>
<dbReference type="GO" id="GO:0030198">
    <property type="term" value="P:extracellular matrix organization"/>
    <property type="evidence" value="ECO:0007669"/>
    <property type="project" value="TreeGrafter"/>
</dbReference>
<evidence type="ECO:0000256" key="2">
    <source>
        <dbReference type="ARBA" id="ARBA00022723"/>
    </source>
</evidence>
<evidence type="ECO:0000256" key="3">
    <source>
        <dbReference type="ARBA" id="ARBA00022801"/>
    </source>
</evidence>
<keyword evidence="6" id="KW-0812">Transmembrane</keyword>
<evidence type="ECO:0000313" key="9">
    <source>
        <dbReference type="Proteomes" id="UP000792671"/>
    </source>
</evidence>
<dbReference type="GeneID" id="15613810"/>
<keyword evidence="5" id="KW-0482">Metalloprotease</keyword>
<keyword evidence="6" id="KW-0472">Membrane</keyword>
<name>A0A916KQA4_9POXV</name>
<dbReference type="SMART" id="SM00235">
    <property type="entry name" value="ZnMc"/>
    <property type="match status" value="1"/>
</dbReference>
<protein>
    <submittedName>
        <fullName evidence="8">Matrix metalloproteinase</fullName>
    </submittedName>
</protein>
<dbReference type="PANTHER" id="PTHR10201">
    <property type="entry name" value="MATRIX METALLOPROTEINASE"/>
    <property type="match status" value="1"/>
</dbReference>
<keyword evidence="6" id="KW-1133">Transmembrane helix</keyword>
<dbReference type="Proteomes" id="UP000792671">
    <property type="component" value="Genome"/>
</dbReference>
<dbReference type="InterPro" id="IPR021190">
    <property type="entry name" value="Pept_M10A"/>
</dbReference>
<dbReference type="RefSeq" id="YP_008003705.1">
    <property type="nucleotide sequence ID" value="NC_021246.1"/>
</dbReference>
<dbReference type="SUPFAM" id="SSF55486">
    <property type="entry name" value="Metalloproteases ('zincins'), catalytic domain"/>
    <property type="match status" value="1"/>
</dbReference>
<dbReference type="GO" id="GO:0031012">
    <property type="term" value="C:extracellular matrix"/>
    <property type="evidence" value="ECO:0007669"/>
    <property type="project" value="InterPro"/>
</dbReference>
<feature type="domain" description="Peptidase metallopeptidase" evidence="7">
    <location>
        <begin position="145"/>
        <end position="311"/>
    </location>
</feature>
<keyword evidence="4" id="KW-0862">Zinc</keyword>
<dbReference type="GO" id="GO:0004222">
    <property type="term" value="F:metalloendopeptidase activity"/>
    <property type="evidence" value="ECO:0007669"/>
    <property type="project" value="InterPro"/>
</dbReference>
<dbReference type="EMBL" id="HF679134">
    <property type="protein sequence ID" value="CCU56386.1"/>
    <property type="molecule type" value="Genomic_DNA"/>
</dbReference>
<organism evidence="8 9">
    <name type="scientific">Mythimna separata entomopoxvirus 'L'</name>
    <dbReference type="NCBI Taxonomy" id="1293572"/>
    <lineage>
        <taxon>Viruses</taxon>
        <taxon>Varidnaviria</taxon>
        <taxon>Bamfordvirae</taxon>
        <taxon>Nucleocytoviricota</taxon>
        <taxon>Pokkesviricetes</taxon>
        <taxon>Chitovirales</taxon>
        <taxon>Poxviridae</taxon>
        <taxon>Entomopoxvirinae</taxon>
        <taxon>Betaentomopoxvirus</taxon>
        <taxon>Betaentomopoxvirus mseparata</taxon>
        <taxon>Mythimna separata entomopoxvirus</taxon>
    </lineage>
</organism>
<evidence type="ECO:0000313" key="8">
    <source>
        <dbReference type="EMBL" id="CCU56386.1"/>
    </source>
</evidence>
<keyword evidence="3" id="KW-0378">Hydrolase</keyword>
<proteinExistence type="predicted"/>
<keyword evidence="1" id="KW-0645">Protease</keyword>
<dbReference type="GO" id="GO:0030574">
    <property type="term" value="P:collagen catabolic process"/>
    <property type="evidence" value="ECO:0007669"/>
    <property type="project" value="TreeGrafter"/>
</dbReference>
<evidence type="ECO:0000256" key="1">
    <source>
        <dbReference type="ARBA" id="ARBA00022670"/>
    </source>
</evidence>
<dbReference type="InterPro" id="IPR001818">
    <property type="entry name" value="Pept_M10_metallopeptidase"/>
</dbReference>
<evidence type="ECO:0000256" key="4">
    <source>
        <dbReference type="ARBA" id="ARBA00022833"/>
    </source>
</evidence>
<evidence type="ECO:0000256" key="6">
    <source>
        <dbReference type="SAM" id="Phobius"/>
    </source>
</evidence>
<dbReference type="OrthoDB" id="1015at10240"/>
<sequence length="411" mass="49510">MDKKYQDRIKYLITLILLIAFIIYSIIITSLYIVRFNNSRDVINNISVEEKFNHIKKKLYNNNLLQNVTNYDNWYYIIKNMLNDNQIKVDLKTLKYDINNIINDKYNDITTQSLINILYNNLYKICNNIIKPNNIIVDEYRKNVKIITWKYVNTQIYNEIHLNYNIIDKICEIAINAWVHSTKKFIIFKKSKRHEVSDMDISIVYGKFTYDDKKSLKKYDEIFDDKSVMGHSHGQNLMDIHLNYDGIYNMNLNSILLLLIHEIGHSLGLPHNSNKKSIMYPFYTERKVDFNKPHKILYTDDIINIKNLYSYREPSNTNHIIHVDNLWDYNKDTKKYIFLGKLDDWGWNYYSQTWYVKNQNYIKYDRPIIPNFNPKYILINDADEVEDFNDMNKFNDMFTIFYNNYSIPVNN</sequence>
<evidence type="ECO:0000256" key="5">
    <source>
        <dbReference type="ARBA" id="ARBA00023049"/>
    </source>
</evidence>
<dbReference type="Pfam" id="PF00413">
    <property type="entry name" value="Peptidase_M10"/>
    <property type="match status" value="1"/>
</dbReference>
<dbReference type="InterPro" id="IPR024079">
    <property type="entry name" value="MetalloPept_cat_dom_sf"/>
</dbReference>
<evidence type="ECO:0000259" key="7">
    <source>
        <dbReference type="SMART" id="SM00235"/>
    </source>
</evidence>
<accession>A0A916KQA4</accession>
<dbReference type="InterPro" id="IPR006026">
    <property type="entry name" value="Peptidase_Metallo"/>
</dbReference>
<keyword evidence="9" id="KW-1185">Reference proteome</keyword>